<gene>
    <name evidence="2" type="ORF">IAA52_10925</name>
</gene>
<accession>A0A9D1CXR9</accession>
<dbReference type="EMBL" id="DVFZ01000103">
    <property type="protein sequence ID" value="HIQ83599.1"/>
    <property type="molecule type" value="Genomic_DNA"/>
</dbReference>
<keyword evidence="1" id="KW-0812">Transmembrane</keyword>
<comment type="caution">
    <text evidence="2">The sequence shown here is derived from an EMBL/GenBank/DDBJ whole genome shotgun (WGS) entry which is preliminary data.</text>
</comment>
<evidence type="ECO:0000313" key="2">
    <source>
        <dbReference type="EMBL" id="HIQ83599.1"/>
    </source>
</evidence>
<name>A0A9D1CXR9_9FIRM</name>
<evidence type="ECO:0000313" key="3">
    <source>
        <dbReference type="Proteomes" id="UP000824260"/>
    </source>
</evidence>
<sequence length="188" mass="21730">MRKKRGWGDKKILDVTIKELCLYLGLALCCEIFGVIVANYYIDRYSGEHFFTVGILESVSFESRKSEYKIELRMGGKQYEISRPYNIPSYNYGIEGDSALDAMRELQAQLEGNIGREIRIEYIEHRNQILGLTIGDTEYINADAALKDFTAAERSVRNIFLAAFVITFVPFVMILFRLLHEKNFDESR</sequence>
<proteinExistence type="predicted"/>
<protein>
    <submittedName>
        <fullName evidence="2">Uncharacterized protein</fullName>
    </submittedName>
</protein>
<dbReference type="Proteomes" id="UP000824260">
    <property type="component" value="Unassembled WGS sequence"/>
</dbReference>
<feature type="transmembrane region" description="Helical" evidence="1">
    <location>
        <begin position="20"/>
        <end position="42"/>
    </location>
</feature>
<evidence type="ECO:0000256" key="1">
    <source>
        <dbReference type="SAM" id="Phobius"/>
    </source>
</evidence>
<feature type="transmembrane region" description="Helical" evidence="1">
    <location>
        <begin position="159"/>
        <end position="179"/>
    </location>
</feature>
<keyword evidence="1" id="KW-0472">Membrane</keyword>
<reference evidence="2" key="2">
    <citation type="journal article" date="2021" name="PeerJ">
        <title>Extensive microbial diversity within the chicken gut microbiome revealed by metagenomics and culture.</title>
        <authorList>
            <person name="Gilroy R."/>
            <person name="Ravi A."/>
            <person name="Getino M."/>
            <person name="Pursley I."/>
            <person name="Horton D.L."/>
            <person name="Alikhan N.F."/>
            <person name="Baker D."/>
            <person name="Gharbi K."/>
            <person name="Hall N."/>
            <person name="Watson M."/>
            <person name="Adriaenssens E.M."/>
            <person name="Foster-Nyarko E."/>
            <person name="Jarju S."/>
            <person name="Secka A."/>
            <person name="Antonio M."/>
            <person name="Oren A."/>
            <person name="Chaudhuri R.R."/>
            <person name="La Ragione R."/>
            <person name="Hildebrand F."/>
            <person name="Pallen M.J."/>
        </authorList>
    </citation>
    <scope>NUCLEOTIDE SEQUENCE</scope>
    <source>
        <strain evidence="2">ChiSjej6B24-2974</strain>
    </source>
</reference>
<keyword evidence="1" id="KW-1133">Transmembrane helix</keyword>
<reference evidence="2" key="1">
    <citation type="submission" date="2020-10" db="EMBL/GenBank/DDBJ databases">
        <authorList>
            <person name="Gilroy R."/>
        </authorList>
    </citation>
    <scope>NUCLEOTIDE SEQUENCE</scope>
    <source>
        <strain evidence="2">ChiSjej6B24-2974</strain>
    </source>
</reference>
<dbReference type="AlphaFoldDB" id="A0A9D1CXR9"/>
<organism evidence="2 3">
    <name type="scientific">Candidatus Pullichristensenella stercorigallinarum</name>
    <dbReference type="NCBI Taxonomy" id="2840909"/>
    <lineage>
        <taxon>Bacteria</taxon>
        <taxon>Bacillati</taxon>
        <taxon>Bacillota</taxon>
        <taxon>Clostridia</taxon>
        <taxon>Candidatus Pullichristensenella</taxon>
    </lineage>
</organism>